<evidence type="ECO:0000256" key="6">
    <source>
        <dbReference type="ARBA" id="ARBA00023136"/>
    </source>
</evidence>
<dbReference type="AlphaFoldDB" id="A0A975BRG7"/>
<keyword evidence="3" id="KW-1003">Cell membrane</keyword>
<comment type="subcellular location">
    <subcellularLocation>
        <location evidence="1">Cell membrane</location>
        <topology evidence="1">Multi-pass membrane protein</topology>
    </subcellularLocation>
</comment>
<keyword evidence="6 7" id="KW-0472">Membrane</keyword>
<dbReference type="EMBL" id="CP061800">
    <property type="protein sequence ID" value="QTA90048.1"/>
    <property type="molecule type" value="Genomic_DNA"/>
</dbReference>
<evidence type="ECO:0000256" key="4">
    <source>
        <dbReference type="ARBA" id="ARBA00022692"/>
    </source>
</evidence>
<feature type="transmembrane region" description="Helical" evidence="7">
    <location>
        <begin position="49"/>
        <end position="70"/>
    </location>
</feature>
<evidence type="ECO:0000313" key="9">
    <source>
        <dbReference type="Proteomes" id="UP000663722"/>
    </source>
</evidence>
<feature type="transmembrane region" description="Helical" evidence="7">
    <location>
        <begin position="6"/>
        <end position="29"/>
    </location>
</feature>
<dbReference type="KEGG" id="dmm:dnm_061080"/>
<evidence type="ECO:0000256" key="7">
    <source>
        <dbReference type="SAM" id="Phobius"/>
    </source>
</evidence>
<protein>
    <submittedName>
        <fullName evidence="8">DUF350</fullName>
    </submittedName>
</protein>
<name>A0A975BRG7_9BACT</name>
<keyword evidence="9" id="KW-1185">Reference proteome</keyword>
<dbReference type="RefSeq" id="WP_207678425.1">
    <property type="nucleotide sequence ID" value="NZ_CP061800.1"/>
</dbReference>
<proteinExistence type="inferred from homology"/>
<organism evidence="8 9">
    <name type="scientific">Desulfonema magnum</name>
    <dbReference type="NCBI Taxonomy" id="45655"/>
    <lineage>
        <taxon>Bacteria</taxon>
        <taxon>Pseudomonadati</taxon>
        <taxon>Thermodesulfobacteriota</taxon>
        <taxon>Desulfobacteria</taxon>
        <taxon>Desulfobacterales</taxon>
        <taxon>Desulfococcaceae</taxon>
        <taxon>Desulfonema</taxon>
    </lineage>
</organism>
<comment type="similarity">
    <text evidence="2">Belongs to the UPF0719 family.</text>
</comment>
<evidence type="ECO:0000256" key="1">
    <source>
        <dbReference type="ARBA" id="ARBA00004651"/>
    </source>
</evidence>
<evidence type="ECO:0000313" key="8">
    <source>
        <dbReference type="EMBL" id="QTA90048.1"/>
    </source>
</evidence>
<keyword evidence="5 7" id="KW-1133">Transmembrane helix</keyword>
<keyword evidence="4 7" id="KW-0812">Transmembrane</keyword>
<evidence type="ECO:0000256" key="5">
    <source>
        <dbReference type="ARBA" id="ARBA00022989"/>
    </source>
</evidence>
<gene>
    <name evidence="8" type="ORF">dnm_061080</name>
</gene>
<dbReference type="GO" id="GO:0005886">
    <property type="term" value="C:plasma membrane"/>
    <property type="evidence" value="ECO:0007669"/>
    <property type="project" value="UniProtKB-SubCell"/>
</dbReference>
<reference evidence="8" key="1">
    <citation type="journal article" date="2021" name="Microb. Physiol.">
        <title>Proteogenomic Insights into the Physiology of Marine, Sulfate-Reducing, Filamentous Desulfonema limicola and Desulfonema magnum.</title>
        <authorList>
            <person name="Schnaars V."/>
            <person name="Wohlbrand L."/>
            <person name="Scheve S."/>
            <person name="Hinrichs C."/>
            <person name="Reinhardt R."/>
            <person name="Rabus R."/>
        </authorList>
    </citation>
    <scope>NUCLEOTIDE SEQUENCE</scope>
    <source>
        <strain evidence="8">4be13</strain>
    </source>
</reference>
<evidence type="ECO:0000256" key="2">
    <source>
        <dbReference type="ARBA" id="ARBA00005779"/>
    </source>
</evidence>
<evidence type="ECO:0000256" key="3">
    <source>
        <dbReference type="ARBA" id="ARBA00022475"/>
    </source>
</evidence>
<dbReference type="Pfam" id="PF03994">
    <property type="entry name" value="DUF350"/>
    <property type="match status" value="1"/>
</dbReference>
<dbReference type="Proteomes" id="UP000663722">
    <property type="component" value="Chromosome"/>
</dbReference>
<sequence>MFTQTHIVQLILTLVYVVLGLIIFGLGYLIFEKLTPFSVRKEIEEDQNIALAIIIGSVVIALAIIIASAIT</sequence>
<dbReference type="InterPro" id="IPR007140">
    <property type="entry name" value="DUF350"/>
</dbReference>
<accession>A0A975BRG7</accession>